<evidence type="ECO:0000256" key="3">
    <source>
        <dbReference type="ARBA" id="ARBA00022729"/>
    </source>
</evidence>
<name>A0A9X3TWP8_9PROT</name>
<comment type="similarity">
    <text evidence="2">Belongs to the virb1 family.</text>
</comment>
<evidence type="ECO:0000256" key="2">
    <source>
        <dbReference type="ARBA" id="ARBA00009387"/>
    </source>
</evidence>
<evidence type="ECO:0000259" key="6">
    <source>
        <dbReference type="Pfam" id="PF01464"/>
    </source>
</evidence>
<feature type="domain" description="Transglycosylase SLT" evidence="6">
    <location>
        <begin position="431"/>
        <end position="539"/>
    </location>
</feature>
<dbReference type="Gene3D" id="1.25.20.10">
    <property type="entry name" value="Bacterial muramidases"/>
    <property type="match status" value="2"/>
</dbReference>
<dbReference type="InterPro" id="IPR023346">
    <property type="entry name" value="Lysozyme-like_dom_sf"/>
</dbReference>
<organism evidence="7 8">
    <name type="scientific">Govanella unica</name>
    <dbReference type="NCBI Taxonomy" id="2975056"/>
    <lineage>
        <taxon>Bacteria</taxon>
        <taxon>Pseudomonadati</taxon>
        <taxon>Pseudomonadota</taxon>
        <taxon>Alphaproteobacteria</taxon>
        <taxon>Emcibacterales</taxon>
        <taxon>Govanellaceae</taxon>
        <taxon>Govanella</taxon>
    </lineage>
</organism>
<comment type="caution">
    <text evidence="7">The sequence shown here is derived from an EMBL/GenBank/DDBJ whole genome shotgun (WGS) entry which is preliminary data.</text>
</comment>
<reference evidence="7" key="2">
    <citation type="journal article" date="2023" name="Syst. Appl. Microbiol.">
        <title>Govania unica gen. nov., sp. nov., a rare biosphere bacterium that represents a novel family in the class Alphaproteobacteria.</title>
        <authorList>
            <person name="Vandamme P."/>
            <person name="Peeters C."/>
            <person name="Hettiarachchi A."/>
            <person name="Cnockaert M."/>
            <person name="Carlier A."/>
        </authorList>
    </citation>
    <scope>NUCLEOTIDE SEQUENCE</scope>
    <source>
        <strain evidence="7">LMG 31809</strain>
    </source>
</reference>
<evidence type="ECO:0000313" key="7">
    <source>
        <dbReference type="EMBL" id="MDA5193385.1"/>
    </source>
</evidence>
<comment type="similarity">
    <text evidence="1">Belongs to the transglycosylase Slt family.</text>
</comment>
<dbReference type="InterPro" id="IPR008258">
    <property type="entry name" value="Transglycosylase_SLT_dom_1"/>
</dbReference>
<dbReference type="PANTHER" id="PTHR37423">
    <property type="entry name" value="SOLUBLE LYTIC MUREIN TRANSGLYCOSYLASE-RELATED"/>
    <property type="match status" value="1"/>
</dbReference>
<sequence length="596" mass="67446">MKHCSTALAVILFCAFVLPGVAQTVPQGKPAESGKQLPLSLSPPKRVVPDSVRIEEIFVLSPADRELYRQIYAAQNRADWAEAERLIKRLDDRILVGQVLSDRYLSPRYKGSFDELARWMRNYSDLPMADRIYKLALNRKPPKAAAPTPPDPDSLTVTPPGRIYTPEELVRIRAARDARLEIQGFLDQGLTPQAEQRFWASGRNLFDKDQFSLILGKIAASYFYQGNDAKALALGTSSGAGTGKNRYNGNWIAGLSAWRTNDYRRAATSFEKAAIAADNEPWTASSAAFWAARARLASRQPEQVNVWLDQAARFPKTFYGMLAARQLGRDINFTWEHPPLTRRDYDRVLGEKAARRSVALWQVGQLEASDWEMRYLWRRSDETLHPLLLGLAARLDLPSTQIRVAKALDRKQILSSNSALYPMPTWTPKDGFKVDRALIFAFMRQESEFSIRAVSSSGARGLMQLMPKTASYIGRDQTLQDRNGEMLYDPSFNMQLGQRYIEYLMGKDYLGTNLFFVAGAYNGGPGNLGRWLQKMNFKNDPLLFMETIPAEETRDYVEKVVANFWIYQMRMGQKAPTLDAVAAGGWPMYNSQDRDM</sequence>
<dbReference type="SUPFAM" id="SSF48435">
    <property type="entry name" value="Bacterial muramidases"/>
    <property type="match status" value="1"/>
</dbReference>
<dbReference type="Proteomes" id="UP001141619">
    <property type="component" value="Unassembled WGS sequence"/>
</dbReference>
<protein>
    <submittedName>
        <fullName evidence="7">Lytic transglycosylase domain-containing protein</fullName>
    </submittedName>
</protein>
<feature type="chain" id="PRO_5040855739" evidence="5">
    <location>
        <begin position="23"/>
        <end position="596"/>
    </location>
</feature>
<evidence type="ECO:0000313" key="8">
    <source>
        <dbReference type="Proteomes" id="UP001141619"/>
    </source>
</evidence>
<keyword evidence="3 5" id="KW-0732">Signal</keyword>
<dbReference type="AlphaFoldDB" id="A0A9X3TWP8"/>
<dbReference type="Pfam" id="PF01464">
    <property type="entry name" value="SLT"/>
    <property type="match status" value="1"/>
</dbReference>
<dbReference type="EMBL" id="JANWOI010000002">
    <property type="protein sequence ID" value="MDA5193385.1"/>
    <property type="molecule type" value="Genomic_DNA"/>
</dbReference>
<dbReference type="GO" id="GO:0042597">
    <property type="term" value="C:periplasmic space"/>
    <property type="evidence" value="ECO:0007669"/>
    <property type="project" value="InterPro"/>
</dbReference>
<dbReference type="RefSeq" id="WP_274943087.1">
    <property type="nucleotide sequence ID" value="NZ_JANWOI010000002.1"/>
</dbReference>
<accession>A0A9X3TWP8</accession>
<dbReference type="Gene3D" id="1.10.530.10">
    <property type="match status" value="1"/>
</dbReference>
<proteinExistence type="inferred from homology"/>
<evidence type="ECO:0000256" key="5">
    <source>
        <dbReference type="SAM" id="SignalP"/>
    </source>
</evidence>
<keyword evidence="8" id="KW-1185">Reference proteome</keyword>
<reference evidence="7" key="1">
    <citation type="submission" date="2022-08" db="EMBL/GenBank/DDBJ databases">
        <authorList>
            <person name="Vandamme P."/>
            <person name="Hettiarachchi A."/>
            <person name="Peeters C."/>
            <person name="Cnockaert M."/>
            <person name="Carlier A."/>
        </authorList>
    </citation>
    <scope>NUCLEOTIDE SEQUENCE</scope>
    <source>
        <strain evidence="7">LMG 31809</strain>
    </source>
</reference>
<dbReference type="CDD" id="cd13401">
    <property type="entry name" value="Slt70-like"/>
    <property type="match status" value="1"/>
</dbReference>
<feature type="region of interest" description="Disordered" evidence="4">
    <location>
        <begin position="140"/>
        <end position="160"/>
    </location>
</feature>
<evidence type="ECO:0000256" key="1">
    <source>
        <dbReference type="ARBA" id="ARBA00007734"/>
    </source>
</evidence>
<evidence type="ECO:0000256" key="4">
    <source>
        <dbReference type="SAM" id="MobiDB-lite"/>
    </source>
</evidence>
<dbReference type="PANTHER" id="PTHR37423:SF2">
    <property type="entry name" value="MEMBRANE-BOUND LYTIC MUREIN TRANSGLYCOSYLASE C"/>
    <property type="match status" value="1"/>
</dbReference>
<gene>
    <name evidence="7" type="ORF">NYP16_05365</name>
</gene>
<dbReference type="GO" id="GO:0004553">
    <property type="term" value="F:hydrolase activity, hydrolyzing O-glycosyl compounds"/>
    <property type="evidence" value="ECO:0007669"/>
    <property type="project" value="InterPro"/>
</dbReference>
<dbReference type="SUPFAM" id="SSF53955">
    <property type="entry name" value="Lysozyme-like"/>
    <property type="match status" value="1"/>
</dbReference>
<feature type="signal peptide" evidence="5">
    <location>
        <begin position="1"/>
        <end position="22"/>
    </location>
</feature>
<dbReference type="InterPro" id="IPR008939">
    <property type="entry name" value="Lytic_TGlycosylase_superhlx_U"/>
</dbReference>